<gene>
    <name evidence="1" type="ORF">SCALOS_LOCUS3382</name>
</gene>
<evidence type="ECO:0000313" key="1">
    <source>
        <dbReference type="EMBL" id="CAG8504255.1"/>
    </source>
</evidence>
<reference evidence="1" key="1">
    <citation type="submission" date="2021-06" db="EMBL/GenBank/DDBJ databases">
        <authorList>
            <person name="Kallberg Y."/>
            <person name="Tangrot J."/>
            <person name="Rosling A."/>
        </authorList>
    </citation>
    <scope>NUCLEOTIDE SEQUENCE</scope>
    <source>
        <strain evidence="1">AU212A</strain>
    </source>
</reference>
<organism evidence="1 2">
    <name type="scientific">Scutellospora calospora</name>
    <dbReference type="NCBI Taxonomy" id="85575"/>
    <lineage>
        <taxon>Eukaryota</taxon>
        <taxon>Fungi</taxon>
        <taxon>Fungi incertae sedis</taxon>
        <taxon>Mucoromycota</taxon>
        <taxon>Glomeromycotina</taxon>
        <taxon>Glomeromycetes</taxon>
        <taxon>Diversisporales</taxon>
        <taxon>Gigasporaceae</taxon>
        <taxon>Scutellospora</taxon>
    </lineage>
</organism>
<keyword evidence="2" id="KW-1185">Reference proteome</keyword>
<proteinExistence type="predicted"/>
<protein>
    <submittedName>
        <fullName evidence="1">8874_t:CDS:1</fullName>
    </submittedName>
</protein>
<dbReference type="Proteomes" id="UP000789860">
    <property type="component" value="Unassembled WGS sequence"/>
</dbReference>
<evidence type="ECO:0000313" key="2">
    <source>
        <dbReference type="Proteomes" id="UP000789860"/>
    </source>
</evidence>
<name>A0ACA9L1X3_9GLOM</name>
<dbReference type="EMBL" id="CAJVPM010003652">
    <property type="protein sequence ID" value="CAG8504255.1"/>
    <property type="molecule type" value="Genomic_DNA"/>
</dbReference>
<feature type="non-terminal residue" evidence="1">
    <location>
        <position position="1"/>
    </location>
</feature>
<comment type="caution">
    <text evidence="1">The sequence shown here is derived from an EMBL/GenBank/DDBJ whole genome shotgun (WGS) entry which is preliminary data.</text>
</comment>
<sequence length="93" mass="11156">NRQQIEAAGFLSIDIEKNRLFKDIMKAYSLYYSLEQALLKTRVYFYENVIYTITNPNSDYYNIKLEVSEIVEAKLHRENEWKFSKITSIIKHL</sequence>
<accession>A0ACA9L1X3</accession>